<feature type="compositionally biased region" description="Basic and acidic residues" evidence="2">
    <location>
        <begin position="225"/>
        <end position="234"/>
    </location>
</feature>
<reference evidence="5" key="1">
    <citation type="submission" date="2019-10" db="EMBL/GenBank/DDBJ databases">
        <title>Corvus moneduloides (New Caledonian crow) genome, bCorMon1, primary haplotype.</title>
        <authorList>
            <person name="Rutz C."/>
            <person name="Fungtammasan C."/>
            <person name="Mountcastle J."/>
            <person name="Formenti G."/>
            <person name="Chow W."/>
            <person name="Howe K."/>
            <person name="Steele M.P."/>
            <person name="Fernandes J."/>
            <person name="Gilbert M.T.P."/>
            <person name="Fedrigo O."/>
            <person name="Jarvis E.D."/>
            <person name="Gemmell N."/>
        </authorList>
    </citation>
    <scope>NUCLEOTIDE SEQUENCE [LARGE SCALE GENOMIC DNA]</scope>
</reference>
<dbReference type="Gene3D" id="2.30.29.30">
    <property type="entry name" value="Pleckstrin-homology domain (PH domain)/Phosphotyrosine-binding domain (PTB)"/>
    <property type="match status" value="1"/>
</dbReference>
<dbReference type="GO" id="GO:0006355">
    <property type="term" value="P:regulation of DNA-templated transcription"/>
    <property type="evidence" value="ECO:0007669"/>
    <property type="project" value="TreeGrafter"/>
</dbReference>
<evidence type="ECO:0000313" key="4">
    <source>
        <dbReference type="Ensembl" id="ENSCMUP00000028467.1"/>
    </source>
</evidence>
<dbReference type="Ensembl" id="ENSCMUT00000036724.1">
    <property type="protein sequence ID" value="ENSCMUP00000028467.1"/>
    <property type="gene ID" value="ENSCMUG00000016904.1"/>
</dbReference>
<evidence type="ECO:0000256" key="1">
    <source>
        <dbReference type="ARBA" id="ARBA00022737"/>
    </source>
</evidence>
<dbReference type="GO" id="GO:0001540">
    <property type="term" value="F:amyloid-beta binding"/>
    <property type="evidence" value="ECO:0007669"/>
    <property type="project" value="InterPro"/>
</dbReference>
<dbReference type="InterPro" id="IPR006020">
    <property type="entry name" value="PTB/PI_dom"/>
</dbReference>
<feature type="region of interest" description="Disordered" evidence="2">
    <location>
        <begin position="196"/>
        <end position="239"/>
    </location>
</feature>
<reference evidence="4" key="2">
    <citation type="submission" date="2025-08" db="UniProtKB">
        <authorList>
            <consortium name="Ensembl"/>
        </authorList>
    </citation>
    <scope>IDENTIFICATION</scope>
</reference>
<dbReference type="GO" id="GO:0005634">
    <property type="term" value="C:nucleus"/>
    <property type="evidence" value="ECO:0007669"/>
    <property type="project" value="TreeGrafter"/>
</dbReference>
<dbReference type="Pfam" id="PF00640">
    <property type="entry name" value="PID"/>
    <property type="match status" value="1"/>
</dbReference>
<evidence type="ECO:0000256" key="2">
    <source>
        <dbReference type="SAM" id="MobiDB-lite"/>
    </source>
</evidence>
<sequence length="358" mass="36746">MRSPWAASVCGAWGGTAAGGGHVWGWEAQGCPRVELEVAPGSGVGGMGFWCLQGTQYIWGWGSCVCRVQGWRESGFVGLLWGLGNPHGVGWGLWNPMYVGLGMGASGCRGEHGAGIPTWVRCGAAGSRAQGWGGPTCGCGPIGWAGGGHRVPTLSPPSRGECGLGSDLPPGCCGVGPGAGEKGVCAPPSPPNPALSRCAAGDTGRGMAPTCPQMPSAPSPGSDWVGREPGDPERTPLLPPRDFAYVARDPLTQVLKCHVFRCEGPASAIAAGLHRVCAQLTAERRSARAAGNGLGTDPPRLGDPPLQVEFPAPKSEVVQRFPVCYLGCVPVAKQWVSGGTREGGGCLRGLLQPMWGQL</sequence>
<dbReference type="Proteomes" id="UP000694553">
    <property type="component" value="Unassembled WGS sequence"/>
</dbReference>
<evidence type="ECO:0000259" key="3">
    <source>
        <dbReference type="Pfam" id="PF00640"/>
    </source>
</evidence>
<dbReference type="InterPro" id="IPR039576">
    <property type="entry name" value="APBB1/2/3"/>
</dbReference>
<reference evidence="4" key="3">
    <citation type="submission" date="2025-09" db="UniProtKB">
        <authorList>
            <consortium name="Ensembl"/>
        </authorList>
    </citation>
    <scope>IDENTIFICATION</scope>
</reference>
<dbReference type="SUPFAM" id="SSF50729">
    <property type="entry name" value="PH domain-like"/>
    <property type="match status" value="1"/>
</dbReference>
<name>A0A8U7MFH4_CORMO</name>
<dbReference type="InterPro" id="IPR011993">
    <property type="entry name" value="PH-like_dom_sf"/>
</dbReference>
<dbReference type="GO" id="GO:0005737">
    <property type="term" value="C:cytoplasm"/>
    <property type="evidence" value="ECO:0007669"/>
    <property type="project" value="TreeGrafter"/>
</dbReference>
<dbReference type="PANTHER" id="PTHR14058">
    <property type="entry name" value="AMYLOID BETA A4 PRECURSOR PROTEIN-BINDING FAMILY B"/>
    <property type="match status" value="1"/>
</dbReference>
<keyword evidence="5" id="KW-1185">Reference proteome</keyword>
<feature type="domain" description="PID" evidence="3">
    <location>
        <begin position="241"/>
        <end position="285"/>
    </location>
</feature>
<accession>A0A8U7MFH4</accession>
<organism evidence="4 5">
    <name type="scientific">Corvus moneduloides</name>
    <name type="common">New Caledonian crow</name>
    <dbReference type="NCBI Taxonomy" id="1196302"/>
    <lineage>
        <taxon>Eukaryota</taxon>
        <taxon>Metazoa</taxon>
        <taxon>Chordata</taxon>
        <taxon>Craniata</taxon>
        <taxon>Vertebrata</taxon>
        <taxon>Euteleostomi</taxon>
        <taxon>Archelosauria</taxon>
        <taxon>Archosauria</taxon>
        <taxon>Dinosauria</taxon>
        <taxon>Saurischia</taxon>
        <taxon>Theropoda</taxon>
        <taxon>Coelurosauria</taxon>
        <taxon>Aves</taxon>
        <taxon>Neognathae</taxon>
        <taxon>Neoaves</taxon>
        <taxon>Telluraves</taxon>
        <taxon>Australaves</taxon>
        <taxon>Passeriformes</taxon>
        <taxon>Corvoidea</taxon>
        <taxon>Corvidae</taxon>
        <taxon>Corvus</taxon>
    </lineage>
</organism>
<proteinExistence type="predicted"/>
<dbReference type="PANTHER" id="PTHR14058:SF5">
    <property type="entry name" value="AMYLOID BETA PRECURSOR PROTEIN BINDING FAMILY B MEMBER 1"/>
    <property type="match status" value="1"/>
</dbReference>
<keyword evidence="1" id="KW-0677">Repeat</keyword>
<evidence type="ECO:0000313" key="5">
    <source>
        <dbReference type="Proteomes" id="UP000694553"/>
    </source>
</evidence>
<protein>
    <recommendedName>
        <fullName evidence="3">PID domain-containing protein</fullName>
    </recommendedName>
</protein>
<dbReference type="AlphaFoldDB" id="A0A8U7MFH4"/>